<accession>A0A3M7MIN5</accession>
<evidence type="ECO:0000256" key="1">
    <source>
        <dbReference type="SAM" id="MobiDB-lite"/>
    </source>
</evidence>
<proteinExistence type="predicted"/>
<evidence type="ECO:0000313" key="3">
    <source>
        <dbReference type="Proteomes" id="UP000265663"/>
    </source>
</evidence>
<dbReference type="Proteomes" id="UP000265663">
    <property type="component" value="Unassembled WGS sequence"/>
</dbReference>
<feature type="compositionally biased region" description="Polar residues" evidence="1">
    <location>
        <begin position="49"/>
        <end position="59"/>
    </location>
</feature>
<feature type="region of interest" description="Disordered" evidence="1">
    <location>
        <begin position="35"/>
        <end position="67"/>
    </location>
</feature>
<protein>
    <submittedName>
        <fullName evidence="2">Uncharacterized protein</fullName>
    </submittedName>
</protein>
<organism evidence="2 3">
    <name type="scientific">Pyrenophora seminiperda CCB06</name>
    <dbReference type="NCBI Taxonomy" id="1302712"/>
    <lineage>
        <taxon>Eukaryota</taxon>
        <taxon>Fungi</taxon>
        <taxon>Dikarya</taxon>
        <taxon>Ascomycota</taxon>
        <taxon>Pezizomycotina</taxon>
        <taxon>Dothideomycetes</taxon>
        <taxon>Pleosporomycetidae</taxon>
        <taxon>Pleosporales</taxon>
        <taxon>Pleosporineae</taxon>
        <taxon>Pleosporaceae</taxon>
        <taxon>Pyrenophora</taxon>
    </lineage>
</organism>
<sequence>MYCRVRDWRLAAGSKGKPLRGRLGCDHDDVYQFATPPSQTPRPPISPQFPRQTRPSSVSHAMPVCAQ</sequence>
<gene>
    <name evidence="2" type="ORF">GMOD_00003309</name>
</gene>
<evidence type="ECO:0000313" key="2">
    <source>
        <dbReference type="EMBL" id="RMZ74292.1"/>
    </source>
</evidence>
<keyword evidence="3" id="KW-1185">Reference proteome</keyword>
<dbReference type="EMBL" id="KE747844">
    <property type="protein sequence ID" value="RMZ74292.1"/>
    <property type="molecule type" value="Genomic_DNA"/>
</dbReference>
<name>A0A3M7MIN5_9PLEO</name>
<dbReference type="AlphaFoldDB" id="A0A3M7MIN5"/>
<reference evidence="2 3" key="1">
    <citation type="journal article" date="2014" name="PLoS ONE">
        <title>De novo Genome Assembly of the Fungal Plant Pathogen Pyrenophora semeniperda.</title>
        <authorList>
            <person name="Soliai M.M."/>
            <person name="Meyer S.E."/>
            <person name="Udall J.A."/>
            <person name="Elzinga D.E."/>
            <person name="Hermansen R.A."/>
            <person name="Bodily P.M."/>
            <person name="Hart A.A."/>
            <person name="Coleman C.E."/>
        </authorList>
    </citation>
    <scope>NUCLEOTIDE SEQUENCE [LARGE SCALE GENOMIC DNA]</scope>
    <source>
        <strain evidence="2 3">CCB06</strain>
        <tissue evidence="2">Mycelium</tissue>
    </source>
</reference>
<feature type="compositionally biased region" description="Pro residues" evidence="1">
    <location>
        <begin position="38"/>
        <end position="47"/>
    </location>
</feature>